<dbReference type="PANTHER" id="PTHR43162">
    <property type="match status" value="1"/>
</dbReference>
<dbReference type="Gene3D" id="3.40.50.720">
    <property type="entry name" value="NAD(P)-binding Rossmann-like Domain"/>
    <property type="match status" value="1"/>
</dbReference>
<dbReference type="InterPro" id="IPR051604">
    <property type="entry name" value="Ergot_Alk_Oxidoreductase"/>
</dbReference>
<evidence type="ECO:0000313" key="3">
    <source>
        <dbReference type="Proteomes" id="UP000239485"/>
    </source>
</evidence>
<keyword evidence="3" id="KW-1185">Reference proteome</keyword>
<dbReference type="Gene3D" id="3.90.25.10">
    <property type="entry name" value="UDP-galactose 4-epimerase, domain 1"/>
    <property type="match status" value="1"/>
</dbReference>
<feature type="region of interest" description="Disordered" evidence="1">
    <location>
        <begin position="1"/>
        <end position="28"/>
    </location>
</feature>
<dbReference type="AlphaFoldDB" id="A0A2S6ID68"/>
<name>A0A2S6ID68_9ACTN</name>
<evidence type="ECO:0000313" key="2">
    <source>
        <dbReference type="EMBL" id="PPK92151.1"/>
    </source>
</evidence>
<sequence>MERPGPARLHRGMTTLHVTDESTTTPPPAGTVLVTGATGKTGRRVAEGLRALGVAVRAASRAGAPSFDWNVPDSWNAALDGAGAAYVCYSPDLAVPGAPEVVAGFARHATEAGLSRLVLLSGRGEAEAQRAEAAVRAEFPAATVVRAAWFSQNFSESFFADAIREGTVATPSGDVPEPFVDVRDIADVAVAALTAPGHEGRVHEVTGPELLTLREAVGLVAAATGRDVRFVGLTPAEHRDGLAAAGVDPGMAALLDHLFTQVLDGRNASTTPDVERVLGRPARRFADYVREAAATGAWG</sequence>
<protein>
    <submittedName>
        <fullName evidence="2">Uncharacterized protein YbjT (DUF2867 family)</fullName>
    </submittedName>
</protein>
<organism evidence="2 3">
    <name type="scientific">Kineococcus xinjiangensis</name>
    <dbReference type="NCBI Taxonomy" id="512762"/>
    <lineage>
        <taxon>Bacteria</taxon>
        <taxon>Bacillati</taxon>
        <taxon>Actinomycetota</taxon>
        <taxon>Actinomycetes</taxon>
        <taxon>Kineosporiales</taxon>
        <taxon>Kineosporiaceae</taxon>
        <taxon>Kineococcus</taxon>
    </lineage>
</organism>
<gene>
    <name evidence="2" type="ORF">CLV92_11612</name>
</gene>
<dbReference type="SUPFAM" id="SSF51735">
    <property type="entry name" value="NAD(P)-binding Rossmann-fold domains"/>
    <property type="match status" value="1"/>
</dbReference>
<dbReference type="InterPro" id="IPR036291">
    <property type="entry name" value="NAD(P)-bd_dom_sf"/>
</dbReference>
<dbReference type="PANTHER" id="PTHR43162:SF1">
    <property type="entry name" value="PRESTALK A DIFFERENTIATION PROTEIN A"/>
    <property type="match status" value="1"/>
</dbReference>
<comment type="caution">
    <text evidence="2">The sequence shown here is derived from an EMBL/GenBank/DDBJ whole genome shotgun (WGS) entry which is preliminary data.</text>
</comment>
<dbReference type="Proteomes" id="UP000239485">
    <property type="component" value="Unassembled WGS sequence"/>
</dbReference>
<accession>A0A2S6ID68</accession>
<evidence type="ECO:0000256" key="1">
    <source>
        <dbReference type="SAM" id="MobiDB-lite"/>
    </source>
</evidence>
<dbReference type="EMBL" id="PTJD01000016">
    <property type="protein sequence ID" value="PPK92151.1"/>
    <property type="molecule type" value="Genomic_DNA"/>
</dbReference>
<proteinExistence type="predicted"/>
<reference evidence="2 3" key="1">
    <citation type="submission" date="2018-02" db="EMBL/GenBank/DDBJ databases">
        <title>Genomic Encyclopedia of Archaeal and Bacterial Type Strains, Phase II (KMG-II): from individual species to whole genera.</title>
        <authorList>
            <person name="Goeker M."/>
        </authorList>
    </citation>
    <scope>NUCLEOTIDE SEQUENCE [LARGE SCALE GENOMIC DNA]</scope>
    <source>
        <strain evidence="2 3">DSM 22857</strain>
    </source>
</reference>